<feature type="domain" description="Dynamin-type G" evidence="4">
    <location>
        <begin position="56"/>
        <end position="347"/>
    </location>
</feature>
<dbReference type="SUPFAM" id="SSF52540">
    <property type="entry name" value="P-loop containing nucleoside triphosphate hydrolases"/>
    <property type="match status" value="1"/>
</dbReference>
<dbReference type="Pfam" id="PF00350">
    <property type="entry name" value="Dynamin_N"/>
    <property type="match status" value="1"/>
</dbReference>
<dbReference type="Pfam" id="PF02212">
    <property type="entry name" value="GED"/>
    <property type="match status" value="1"/>
</dbReference>
<dbReference type="GO" id="GO:0016020">
    <property type="term" value="C:membrane"/>
    <property type="evidence" value="ECO:0007669"/>
    <property type="project" value="TreeGrafter"/>
</dbReference>
<evidence type="ECO:0000313" key="5">
    <source>
        <dbReference type="EMBL" id="ARF11508.1"/>
    </source>
</evidence>
<dbReference type="PANTHER" id="PTHR11566:SF21">
    <property type="entry name" value="DYNAMIN RELATED PROTEIN 1, ISOFORM A"/>
    <property type="match status" value="1"/>
</dbReference>
<feature type="domain" description="GED" evidence="3">
    <location>
        <begin position="566"/>
        <end position="651"/>
    </location>
</feature>
<dbReference type="Gene3D" id="1.20.120.1240">
    <property type="entry name" value="Dynamin, middle domain"/>
    <property type="match status" value="1"/>
</dbReference>
<dbReference type="SMART" id="SM00053">
    <property type="entry name" value="DYNc"/>
    <property type="match status" value="1"/>
</dbReference>
<sequence>MNNTIKIASNIYNWYSSNDKTNSGIKQLSDNQILNIANDVNSLFSETNLIDYKPEQLTLPRIAVVGTQSAGKSSVLNGIMGLDLLPAGRYMTTRTPLDIRLHQLKGDYKEGYVEFGNYTEEGWETEKKIGIKIPIPLDSEITEIREFISKKTNIIAGDGMNISSQPIIINIYSPNVPNLSLIDLPGLTMVACVDKGQPDDIKERIEDLVVSYIKQPKTIILAVMQSRSDLETDIGLALTKKYDVNGQRIIGVLTKPDLLNPDTNIGEYLINNISKNLMLTYGYYVVKNRNGQEMKDCNIIKGFELEKEYFNNHNEYKKSIYKDRIGTNNLTNNLSKILITSITEMLPNVMSELLSLETKLNNKLDTIGQELPITKEGKLAFMNKYISNFCHKFLDSIESRGTALNSGKNIKDNFINFRKNLIEVRPFNNEKIYNENYFKNIISSFEGNHMSFHIPPIQILEACMTDQRHKPIMTLQEKCLRCVDEICELIINLIRNITLLEEFALYPNLASHLMTMLIDIIISKTKEKAKQNINDLLKNECEYIWTDSKEFVHVLNQVTKNNEYETELIVNLLEGYFISVKNIIAHSVPKIIMNNIVREMENLMLSHLLQNVVIEEKITLLKQDDEIEKQRLYYTDMKNRIMTIKKAFNKS</sequence>
<accession>A0A1V0SIQ2</accession>
<dbReference type="InterPro" id="IPR022812">
    <property type="entry name" value="Dynamin"/>
</dbReference>
<dbReference type="InterPro" id="IPR003130">
    <property type="entry name" value="GED"/>
</dbReference>
<dbReference type="InterPro" id="IPR027417">
    <property type="entry name" value="P-loop_NTPase"/>
</dbReference>
<gene>
    <name evidence="5" type="ORF">Klosneuvirus_1_365</name>
</gene>
<dbReference type="Gene3D" id="3.40.50.300">
    <property type="entry name" value="P-loop containing nucleotide triphosphate hydrolases"/>
    <property type="match status" value="1"/>
</dbReference>
<dbReference type="CDD" id="cd08771">
    <property type="entry name" value="DLP_1"/>
    <property type="match status" value="1"/>
</dbReference>
<evidence type="ECO:0000259" key="4">
    <source>
        <dbReference type="PROSITE" id="PS51718"/>
    </source>
</evidence>
<dbReference type="PANTHER" id="PTHR11566">
    <property type="entry name" value="DYNAMIN"/>
    <property type="match status" value="1"/>
</dbReference>
<keyword evidence="2" id="KW-0342">GTP-binding</keyword>
<dbReference type="EMBL" id="KY684108">
    <property type="protein sequence ID" value="ARF11508.1"/>
    <property type="molecule type" value="Genomic_DNA"/>
</dbReference>
<dbReference type="GO" id="GO:0005525">
    <property type="term" value="F:GTP binding"/>
    <property type="evidence" value="ECO:0007669"/>
    <property type="project" value="InterPro"/>
</dbReference>
<organism evidence="5">
    <name type="scientific">Klosneuvirus KNV1</name>
    <dbReference type="NCBI Taxonomy" id="1977640"/>
    <lineage>
        <taxon>Viruses</taxon>
        <taxon>Varidnaviria</taxon>
        <taxon>Bamfordvirae</taxon>
        <taxon>Nucleocytoviricota</taxon>
        <taxon>Megaviricetes</taxon>
        <taxon>Imitervirales</taxon>
        <taxon>Mimiviridae</taxon>
        <taxon>Klosneuvirinae</taxon>
        <taxon>Klosneuvirus</taxon>
    </lineage>
</organism>
<evidence type="ECO:0000256" key="2">
    <source>
        <dbReference type="ARBA" id="ARBA00023134"/>
    </source>
</evidence>
<dbReference type="PROSITE" id="PS51718">
    <property type="entry name" value="G_DYNAMIN_2"/>
    <property type="match status" value="1"/>
</dbReference>
<dbReference type="PROSITE" id="PS51388">
    <property type="entry name" value="GED"/>
    <property type="match status" value="1"/>
</dbReference>
<evidence type="ECO:0000259" key="3">
    <source>
        <dbReference type="PROSITE" id="PS51388"/>
    </source>
</evidence>
<dbReference type="InterPro" id="IPR001401">
    <property type="entry name" value="Dynamin_GTPase"/>
</dbReference>
<proteinExistence type="predicted"/>
<dbReference type="PRINTS" id="PR00195">
    <property type="entry name" value="DYNAMIN"/>
</dbReference>
<dbReference type="InterPro" id="IPR045063">
    <property type="entry name" value="Dynamin_N"/>
</dbReference>
<dbReference type="GO" id="GO:0008017">
    <property type="term" value="F:microtubule binding"/>
    <property type="evidence" value="ECO:0007669"/>
    <property type="project" value="TreeGrafter"/>
</dbReference>
<evidence type="ECO:0000256" key="1">
    <source>
        <dbReference type="ARBA" id="ARBA00022741"/>
    </source>
</evidence>
<protein>
    <submittedName>
        <fullName evidence="5">Dynamin family protein</fullName>
    </submittedName>
</protein>
<dbReference type="InterPro" id="IPR020850">
    <property type="entry name" value="GED_dom"/>
</dbReference>
<dbReference type="Pfam" id="PF01031">
    <property type="entry name" value="Dynamin_M"/>
    <property type="match status" value="1"/>
</dbReference>
<dbReference type="InterPro" id="IPR000375">
    <property type="entry name" value="Dynamin_stalk"/>
</dbReference>
<name>A0A1V0SIQ2_9VIRU</name>
<dbReference type="GO" id="GO:0003924">
    <property type="term" value="F:GTPase activity"/>
    <property type="evidence" value="ECO:0007669"/>
    <property type="project" value="InterPro"/>
</dbReference>
<reference evidence="5" key="1">
    <citation type="journal article" date="2017" name="Science">
        <title>Giant viruses with an expanded complement of translation system components.</title>
        <authorList>
            <person name="Schulz F."/>
            <person name="Yutin N."/>
            <person name="Ivanova N.N."/>
            <person name="Ortega D.R."/>
            <person name="Lee T.K."/>
            <person name="Vierheilig J."/>
            <person name="Daims H."/>
            <person name="Horn M."/>
            <person name="Wagner M."/>
            <person name="Jensen G.J."/>
            <person name="Kyrpides N.C."/>
            <person name="Koonin E.V."/>
            <person name="Woyke T."/>
        </authorList>
    </citation>
    <scope>NUCLEOTIDE SEQUENCE</scope>
    <source>
        <strain evidence="5">KNV1</strain>
    </source>
</reference>
<keyword evidence="1" id="KW-0547">Nucleotide-binding</keyword>
<dbReference type="InterPro" id="IPR030381">
    <property type="entry name" value="G_DYNAMIN_dom"/>
</dbReference>